<dbReference type="Proteomes" id="UP000235005">
    <property type="component" value="Unassembled WGS sequence"/>
</dbReference>
<feature type="region of interest" description="Disordered" evidence="1">
    <location>
        <begin position="1"/>
        <end position="61"/>
    </location>
</feature>
<feature type="compositionally biased region" description="Basic and acidic residues" evidence="1">
    <location>
        <begin position="18"/>
        <end position="41"/>
    </location>
</feature>
<proteinExistence type="predicted"/>
<protein>
    <submittedName>
        <fullName evidence="2">Uncharacterized protein</fullName>
    </submittedName>
</protein>
<gene>
    <name evidence="2" type="ORF">C0039_13030</name>
</gene>
<dbReference type="AlphaFoldDB" id="A0A2N5X1F4"/>
<feature type="compositionally biased region" description="Basic and acidic residues" evidence="1">
    <location>
        <begin position="49"/>
        <end position="61"/>
    </location>
</feature>
<organism evidence="2 3">
    <name type="scientific">Pseudohalioglobus lutimaris</name>
    <dbReference type="NCBI Taxonomy" id="1737061"/>
    <lineage>
        <taxon>Bacteria</taxon>
        <taxon>Pseudomonadati</taxon>
        <taxon>Pseudomonadota</taxon>
        <taxon>Gammaproteobacteria</taxon>
        <taxon>Cellvibrionales</taxon>
        <taxon>Halieaceae</taxon>
        <taxon>Pseudohalioglobus</taxon>
    </lineage>
</organism>
<accession>A0A2N5X1F4</accession>
<name>A0A2N5X1F4_9GAMM</name>
<dbReference type="RefSeq" id="WP_075999232.1">
    <property type="nucleotide sequence ID" value="NZ_PKUS01000016.1"/>
</dbReference>
<evidence type="ECO:0000313" key="3">
    <source>
        <dbReference type="Proteomes" id="UP000235005"/>
    </source>
</evidence>
<keyword evidence="3" id="KW-1185">Reference proteome</keyword>
<evidence type="ECO:0000313" key="2">
    <source>
        <dbReference type="EMBL" id="PLW68313.1"/>
    </source>
</evidence>
<comment type="caution">
    <text evidence="2">The sequence shown here is derived from an EMBL/GenBank/DDBJ whole genome shotgun (WGS) entry which is preliminary data.</text>
</comment>
<dbReference type="EMBL" id="PKUS01000016">
    <property type="protein sequence ID" value="PLW68313.1"/>
    <property type="molecule type" value="Genomic_DNA"/>
</dbReference>
<sequence>MVDKLGPAHIVPIPRPRPVSDEDAPRKPPKEQKEPEQKAPEQDEVETDEVPHKGGFIDDHA</sequence>
<reference evidence="2 3" key="1">
    <citation type="submission" date="2018-01" db="EMBL/GenBank/DDBJ databases">
        <title>The draft genome sequence of Halioglobus lutimaris HF004.</title>
        <authorList>
            <person name="Du Z.-J."/>
            <person name="Shi M.-J."/>
        </authorList>
    </citation>
    <scope>NUCLEOTIDE SEQUENCE [LARGE SCALE GENOMIC DNA]</scope>
    <source>
        <strain evidence="2 3">HF004</strain>
    </source>
</reference>
<evidence type="ECO:0000256" key="1">
    <source>
        <dbReference type="SAM" id="MobiDB-lite"/>
    </source>
</evidence>